<name>A0A2K9P258_9FIRM</name>
<proteinExistence type="predicted"/>
<reference evidence="1 2" key="1">
    <citation type="submission" date="2017-04" db="EMBL/GenBank/DDBJ databases">
        <title>Monoglobus pectinilyticus 14 draft genome.</title>
        <authorList>
            <person name="Kim C."/>
            <person name="Rosendale D.I."/>
            <person name="Kelly W.J."/>
            <person name="Tannock G.W."/>
            <person name="Patchett M.L."/>
            <person name="Jordens J.Z."/>
        </authorList>
    </citation>
    <scope>NUCLEOTIDE SEQUENCE [LARGE SCALE GENOMIC DNA]</scope>
    <source>
        <strain evidence="1 2">14</strain>
    </source>
</reference>
<dbReference type="KEGG" id="mpec:B9O19_00726"/>
<dbReference type="InterPro" id="IPR013320">
    <property type="entry name" value="ConA-like_dom_sf"/>
</dbReference>
<accession>A0A2K9P258</accession>
<dbReference type="AlphaFoldDB" id="A0A2K9P258"/>
<protein>
    <recommendedName>
        <fullName evidence="3">DUF1961 domain-containing protein</fullName>
    </recommendedName>
</protein>
<dbReference type="GeneID" id="98062150"/>
<organism evidence="1 2">
    <name type="scientific">Monoglobus pectinilyticus</name>
    <dbReference type="NCBI Taxonomy" id="1981510"/>
    <lineage>
        <taxon>Bacteria</taxon>
        <taxon>Bacillati</taxon>
        <taxon>Bacillota</taxon>
        <taxon>Clostridia</taxon>
        <taxon>Monoglobales</taxon>
        <taxon>Monoglobaceae</taxon>
        <taxon>Monoglobus</taxon>
    </lineage>
</organism>
<keyword evidence="2" id="KW-1185">Reference proteome</keyword>
<dbReference type="EMBL" id="CP020991">
    <property type="protein sequence ID" value="AUO18909.1"/>
    <property type="molecule type" value="Genomic_DNA"/>
</dbReference>
<dbReference type="OrthoDB" id="7171052at2"/>
<dbReference type="RefSeq" id="WP_102365161.1">
    <property type="nucleotide sequence ID" value="NZ_CP020991.1"/>
</dbReference>
<dbReference type="SUPFAM" id="SSF49899">
    <property type="entry name" value="Concanavalin A-like lectins/glucanases"/>
    <property type="match status" value="1"/>
</dbReference>
<evidence type="ECO:0000313" key="1">
    <source>
        <dbReference type="EMBL" id="AUO18909.1"/>
    </source>
</evidence>
<dbReference type="Proteomes" id="UP000235589">
    <property type="component" value="Chromosome"/>
</dbReference>
<sequence>MEKQIIYKNPLSCPEDVKDFIMEGKADVYFVNQKMRMKNRLSENEGQKSNFVYWCPEEFPSDIEISWKFRPIKEPGLCIMFLSAKGINGEDLFDYSLSPRDGQYGQYTHGDINTYHISYFRRKWDRERCFHTCNLRKSNGFHLVCQGADPLPNCEDAKEFYELKIIKYKGRIEFFIDELNIFSWQDDGNEYGKVLDGGKIGFRQMAPLIGEYSDLKVYSLNKKL</sequence>
<evidence type="ECO:0000313" key="2">
    <source>
        <dbReference type="Proteomes" id="UP000235589"/>
    </source>
</evidence>
<gene>
    <name evidence="1" type="ORF">B9O19_00726</name>
</gene>
<evidence type="ECO:0008006" key="3">
    <source>
        <dbReference type="Google" id="ProtNLM"/>
    </source>
</evidence>
<dbReference type="Pfam" id="PF09224">
    <property type="entry name" value="DUF1961"/>
    <property type="match status" value="1"/>
</dbReference>
<dbReference type="Gene3D" id="2.60.120.200">
    <property type="match status" value="1"/>
</dbReference>
<dbReference type="InterPro" id="IPR015305">
    <property type="entry name" value="DUF1961"/>
</dbReference>